<gene>
    <name evidence="1" type="ORF">C5Y83_24255</name>
</gene>
<dbReference type="OrthoDB" id="267639at2"/>
<accession>A0A2S8FE87</accession>
<dbReference type="Proteomes" id="UP000238322">
    <property type="component" value="Unassembled WGS sequence"/>
</dbReference>
<dbReference type="RefSeq" id="WP_105332380.1">
    <property type="nucleotide sequence ID" value="NZ_PUHY01000014.1"/>
</dbReference>
<reference evidence="1 2" key="1">
    <citation type="submission" date="2018-02" db="EMBL/GenBank/DDBJ databases">
        <title>Comparative genomes isolates from brazilian mangrove.</title>
        <authorList>
            <person name="Araujo J.E."/>
            <person name="Taketani R.G."/>
            <person name="Silva M.C.P."/>
            <person name="Loureco M.V."/>
            <person name="Andreote F.D."/>
        </authorList>
    </citation>
    <scope>NUCLEOTIDE SEQUENCE [LARGE SCALE GENOMIC DNA]</scope>
    <source>
        <strain evidence="1 2">Hex-1 MGV</strain>
    </source>
</reference>
<dbReference type="Gene3D" id="2.60.40.1120">
    <property type="entry name" value="Carboxypeptidase-like, regulatory domain"/>
    <property type="match status" value="1"/>
</dbReference>
<sequence>MYRILALALLVVLSGVTVGRSQQPEIGFQNRPVKGLVVDQQNQPVADVAVRCLARGEFFETKTDANGRFELTFDAMGFHDKAILAEDAQGKRMGIAIKDFFVATFPGKHLTITLEPTTEMPVVVLDAKGDPVGAADVCALFGRWPDANSQPIMSTKTNFDGKATLRWPKNEPPRMLYAFKPNVGFEYRTVFSDFDKTEVADWLNKAPITLKFAESQTLQLQFVDSDANPIEGIEVKPWLIVKPDERYPFGFKPAPTLFQATSDAEGFAVFFGFPKWKTDKITFYSKGTGFYTPPIQFVPQDHPNGLMRVELERLVKVSGRASYPSGAAGSNLSIQASGVGYGYDSVSMTATTNERGEFELNLPPNRHYALAAAGENWVSPLVDGIIVQPDTPISDLLIEACPTTRVYGRVMNESDNKPVANRSISLKRVGRGLDELPADALPNPDRLESDAAPFTQYQTSTNEGGYYEFLVGPGSYEISIWPDLAKKSFQVETSKDLEIDLKSPQQQ</sequence>
<name>A0A2S8FE87_9BACT</name>
<evidence type="ECO:0000313" key="2">
    <source>
        <dbReference type="Proteomes" id="UP000238322"/>
    </source>
</evidence>
<comment type="caution">
    <text evidence="1">The sequence shown here is derived from an EMBL/GenBank/DDBJ whole genome shotgun (WGS) entry which is preliminary data.</text>
</comment>
<dbReference type="EMBL" id="PUHY01000014">
    <property type="protein sequence ID" value="PQO30475.1"/>
    <property type="molecule type" value="Genomic_DNA"/>
</dbReference>
<organism evidence="1 2">
    <name type="scientific">Blastopirellula marina</name>
    <dbReference type="NCBI Taxonomy" id="124"/>
    <lineage>
        <taxon>Bacteria</taxon>
        <taxon>Pseudomonadati</taxon>
        <taxon>Planctomycetota</taxon>
        <taxon>Planctomycetia</taxon>
        <taxon>Pirellulales</taxon>
        <taxon>Pirellulaceae</taxon>
        <taxon>Blastopirellula</taxon>
    </lineage>
</organism>
<protein>
    <recommendedName>
        <fullName evidence="3">Carboxypeptidase regulatory-like domain-containing protein</fullName>
    </recommendedName>
</protein>
<dbReference type="InterPro" id="IPR008969">
    <property type="entry name" value="CarboxyPept-like_regulatory"/>
</dbReference>
<evidence type="ECO:0008006" key="3">
    <source>
        <dbReference type="Google" id="ProtNLM"/>
    </source>
</evidence>
<evidence type="ECO:0000313" key="1">
    <source>
        <dbReference type="EMBL" id="PQO30475.1"/>
    </source>
</evidence>
<dbReference type="AlphaFoldDB" id="A0A2S8FE87"/>
<proteinExistence type="predicted"/>
<dbReference type="SUPFAM" id="SSF49464">
    <property type="entry name" value="Carboxypeptidase regulatory domain-like"/>
    <property type="match status" value="2"/>
</dbReference>